<dbReference type="Gene3D" id="2.40.50.1020">
    <property type="entry name" value="LytTr DNA-binding domain"/>
    <property type="match status" value="1"/>
</dbReference>
<evidence type="ECO:0000313" key="3">
    <source>
        <dbReference type="Proteomes" id="UP000327030"/>
    </source>
</evidence>
<dbReference type="GO" id="GO:0000156">
    <property type="term" value="F:phosphorelay response regulator activity"/>
    <property type="evidence" value="ECO:0007669"/>
    <property type="project" value="InterPro"/>
</dbReference>
<dbReference type="AlphaFoldDB" id="A0A5P6VNL8"/>
<dbReference type="KEGG" id="pxv:FXF36_05015"/>
<dbReference type="SMART" id="SM00850">
    <property type="entry name" value="LytTR"/>
    <property type="match status" value="1"/>
</dbReference>
<evidence type="ECO:0000313" key="2">
    <source>
        <dbReference type="EMBL" id="QFJ54263.1"/>
    </source>
</evidence>
<name>A0A5P6VNL8_PSEXY</name>
<dbReference type="PANTHER" id="PTHR37299">
    <property type="entry name" value="TRANSCRIPTIONAL REGULATOR-RELATED"/>
    <property type="match status" value="1"/>
</dbReference>
<accession>A0A5P6VNL8</accession>
<dbReference type="OrthoDB" id="9808614at2"/>
<dbReference type="Pfam" id="PF04397">
    <property type="entry name" value="LytTR"/>
    <property type="match status" value="1"/>
</dbReference>
<organism evidence="2 3">
    <name type="scientific">Pseudobutyrivibrio xylanivorans</name>
    <dbReference type="NCBI Taxonomy" id="185007"/>
    <lineage>
        <taxon>Bacteria</taxon>
        <taxon>Bacillati</taxon>
        <taxon>Bacillota</taxon>
        <taxon>Clostridia</taxon>
        <taxon>Lachnospirales</taxon>
        <taxon>Lachnospiraceae</taxon>
        <taxon>Pseudobutyrivibrio</taxon>
    </lineage>
</organism>
<dbReference type="Proteomes" id="UP000327030">
    <property type="component" value="Chromosome 1"/>
</dbReference>
<dbReference type="InterPro" id="IPR007492">
    <property type="entry name" value="LytTR_DNA-bd_dom"/>
</dbReference>
<feature type="domain" description="HTH LytTR-type" evidence="1">
    <location>
        <begin position="78"/>
        <end position="173"/>
    </location>
</feature>
<proteinExistence type="predicted"/>
<gene>
    <name evidence="2" type="ORF">FXF36_05015</name>
</gene>
<dbReference type="PANTHER" id="PTHR37299:SF4">
    <property type="entry name" value="TRANSCRIPTIONAL REGULATOR"/>
    <property type="match status" value="1"/>
</dbReference>
<sequence>MILQDTWNMLRISLLMPDYKKGMKLNLFEDKNNVDEHVDVYFSNMRPQIKQIIDIVKSDRLSLSGRPADEDIDDGEEILIDPKEVYYLDYVDRKLFMYTGNGVYRIMKTLAECEELLCNYGFVRVSKSNLINIFKIKQLKPDLNMKVYAYFDNGERICVNRSYKKEFDQYLQKMRRMV</sequence>
<dbReference type="GO" id="GO:0003677">
    <property type="term" value="F:DNA binding"/>
    <property type="evidence" value="ECO:0007669"/>
    <property type="project" value="InterPro"/>
</dbReference>
<dbReference type="EMBL" id="CP043028">
    <property type="protein sequence ID" value="QFJ54263.1"/>
    <property type="molecule type" value="Genomic_DNA"/>
</dbReference>
<protein>
    <submittedName>
        <fullName evidence="2">LytTR family transcriptional regulator</fullName>
    </submittedName>
</protein>
<reference evidence="3" key="1">
    <citation type="submission" date="2019-08" db="EMBL/GenBank/DDBJ databases">
        <title>Complete Genome Sequence of the Polysaccharide-Degrading Rumen Bacterium Pseudobutyrivibrio xylanivorans MA3014.</title>
        <authorList>
            <person name="Palevich N."/>
            <person name="Maclean P.H."/>
            <person name="Kelly W.J."/>
            <person name="Leahy S.C."/>
            <person name="Rakonjac J."/>
            <person name="Attwood G.T."/>
        </authorList>
    </citation>
    <scope>NUCLEOTIDE SEQUENCE [LARGE SCALE GENOMIC DNA]</scope>
    <source>
        <strain evidence="3">MA3014</strain>
    </source>
</reference>
<evidence type="ECO:0000259" key="1">
    <source>
        <dbReference type="PROSITE" id="PS50930"/>
    </source>
</evidence>
<dbReference type="PROSITE" id="PS50930">
    <property type="entry name" value="HTH_LYTTR"/>
    <property type="match status" value="1"/>
</dbReference>
<dbReference type="InterPro" id="IPR046947">
    <property type="entry name" value="LytR-like"/>
</dbReference>